<proteinExistence type="predicted"/>
<evidence type="ECO:0000259" key="3">
    <source>
        <dbReference type="Pfam" id="PF20469"/>
    </source>
</evidence>
<evidence type="ECO:0000259" key="2">
    <source>
        <dbReference type="Pfam" id="PF13175"/>
    </source>
</evidence>
<organism evidence="4 5">
    <name type="scientific">Poseidonibacter ostreae</name>
    <dbReference type="NCBI Taxonomy" id="2654171"/>
    <lineage>
        <taxon>Bacteria</taxon>
        <taxon>Pseudomonadati</taxon>
        <taxon>Campylobacterota</taxon>
        <taxon>Epsilonproteobacteria</taxon>
        <taxon>Campylobacterales</taxon>
        <taxon>Arcobacteraceae</taxon>
        <taxon>Poseidonibacter</taxon>
    </lineage>
</organism>
<dbReference type="EMBL" id="WFKK01000006">
    <property type="protein sequence ID" value="KAB7890293.1"/>
    <property type="molecule type" value="Genomic_DNA"/>
</dbReference>
<gene>
    <name evidence="4" type="ORF">GBG19_03415</name>
</gene>
<dbReference type="InterPro" id="IPR041685">
    <property type="entry name" value="AAA_GajA/Old/RecF-like"/>
</dbReference>
<dbReference type="Gene3D" id="3.40.50.300">
    <property type="entry name" value="P-loop containing nucleotide triphosphate hydrolases"/>
    <property type="match status" value="1"/>
</dbReference>
<feature type="coiled-coil region" evidence="1">
    <location>
        <begin position="250"/>
        <end position="277"/>
    </location>
</feature>
<dbReference type="RefSeq" id="WP_152279594.1">
    <property type="nucleotide sequence ID" value="NZ_WFKK01000006.1"/>
</dbReference>
<evidence type="ECO:0000313" key="5">
    <source>
        <dbReference type="Proteomes" id="UP000472839"/>
    </source>
</evidence>
<dbReference type="PANTHER" id="PTHR43581">
    <property type="entry name" value="ATP/GTP PHOSPHATASE"/>
    <property type="match status" value="1"/>
</dbReference>
<dbReference type="CDD" id="cd01026">
    <property type="entry name" value="TOPRIM_OLD"/>
    <property type="match status" value="1"/>
</dbReference>
<accession>A0A6L4WV15</accession>
<dbReference type="InterPro" id="IPR034139">
    <property type="entry name" value="TOPRIM_OLD"/>
</dbReference>
<feature type="domain" description="Endonuclease GajA/Old nuclease/RecF-like AAA" evidence="2">
    <location>
        <begin position="1"/>
        <end position="386"/>
    </location>
</feature>
<dbReference type="AlphaFoldDB" id="A0A6L4WV15"/>
<reference evidence="4 5" key="1">
    <citation type="submission" date="2019-10" db="EMBL/GenBank/DDBJ databases">
        <title>Poseidonibacter ostreae sp. nov., isolated from the gut of the Ostrea denselamellosa.</title>
        <authorList>
            <person name="Choi A."/>
        </authorList>
    </citation>
    <scope>NUCLEOTIDE SEQUENCE [LARGE SCALE GENOMIC DNA]</scope>
    <source>
        <strain evidence="4 5">SJOD-M-33</strain>
    </source>
</reference>
<dbReference type="InterPro" id="IPR051396">
    <property type="entry name" value="Bact_Antivir_Def_Nuclease"/>
</dbReference>
<protein>
    <submittedName>
        <fullName evidence="4">AAA family ATPase</fullName>
    </submittedName>
</protein>
<dbReference type="SUPFAM" id="SSF52540">
    <property type="entry name" value="P-loop containing nucleoside triphosphate hydrolases"/>
    <property type="match status" value="1"/>
</dbReference>
<name>A0A6L4WV15_9BACT</name>
<comment type="caution">
    <text evidence="4">The sequence shown here is derived from an EMBL/GenBank/DDBJ whole genome shotgun (WGS) entry which is preliminary data.</text>
</comment>
<dbReference type="Pfam" id="PF13175">
    <property type="entry name" value="AAA_15"/>
    <property type="match status" value="1"/>
</dbReference>
<feature type="domain" description="OLD protein-like TOPRIM" evidence="3">
    <location>
        <begin position="434"/>
        <end position="501"/>
    </location>
</feature>
<evidence type="ECO:0000313" key="4">
    <source>
        <dbReference type="EMBL" id="KAB7890293.1"/>
    </source>
</evidence>
<dbReference type="Proteomes" id="UP000472839">
    <property type="component" value="Unassembled WGS sequence"/>
</dbReference>
<evidence type="ECO:0000256" key="1">
    <source>
        <dbReference type="SAM" id="Coils"/>
    </source>
</evidence>
<dbReference type="InterPro" id="IPR027417">
    <property type="entry name" value="P-loop_NTPase"/>
</dbReference>
<keyword evidence="1" id="KW-0175">Coiled coil</keyword>
<sequence>MYISKASLVNYRNFKNNKFLFNKNINTVIGENGSGKTNLFKAIRLLLDDNLLKHAYKLDENDFSRSLGEWKGHWIIISLEFSELSHDEAIQSLFIHGTGNATGNTVDKATYNLYFRPKADIRVKLSELKTGDKDGLSAILESITISDYETYFTGKSNADFNDVDTYKELVGDFDNVDFNYEIDEEKFGVKIPHQLSISKEISFTFIKALRDVVSDFQSNKTNPLLTLLKNKSDEIPFDDFEPIATSIKDVNEKIEELEDIQNIRKDIQNTINEAVGETYAPSSLSIKSNLSDEADKLLQSLKLFISEPNEKHEGAIHELSLGGANLIFLTLKILEYKYRKDREKFANFLLIEEPEAHIHTHIQKTLFQNLDYKDTQIIYSTHSTHISEVSKISNMNILSKKENGAESYQPSNGLIPKEITKLERYLDAVRSNLLFAKSVMLVEGDAEAILIPNLIKKVLGISLDELGISLVNIGSTGFENVAKIFHDDRINRKCSIVTDLDTKIDDTTVNTGDSDPIKAYKKKMQGSHEKGAERKIRLDSFTSSNPWLKVFYAHHTFEVDFIQSGNTSEGMKLCDEVYSDATTIQTAKNNINSGNVAVYGKRILTMANNQGKGWFAISLSGEITYKTKIPKYILDSLLFLGAISNESILINIIKYKVKNYKKNNPSLNLVEYRRILRKYNNNECDLNEITDELKNIIPNEQLIYILENV</sequence>
<dbReference type="PANTHER" id="PTHR43581:SF4">
    <property type="entry name" value="ATP_GTP PHOSPHATASE"/>
    <property type="match status" value="1"/>
</dbReference>
<dbReference type="Pfam" id="PF20469">
    <property type="entry name" value="OLD-like_TOPRIM"/>
    <property type="match status" value="1"/>
</dbReference>